<proteinExistence type="predicted"/>
<feature type="domain" description="Ig-like" evidence="2">
    <location>
        <begin position="46"/>
        <end position="113"/>
    </location>
</feature>
<dbReference type="InterPro" id="IPR036179">
    <property type="entry name" value="Ig-like_dom_sf"/>
</dbReference>
<comment type="caution">
    <text evidence="3">The sequence shown here is derived from an EMBL/GenBank/DDBJ whole genome shotgun (WGS) entry which is preliminary data.</text>
</comment>
<dbReference type="InterPro" id="IPR013783">
    <property type="entry name" value="Ig-like_fold"/>
</dbReference>
<dbReference type="Proteomes" id="UP000529965">
    <property type="component" value="Unassembled WGS sequence"/>
</dbReference>
<dbReference type="InterPro" id="IPR013151">
    <property type="entry name" value="Immunoglobulin_dom"/>
</dbReference>
<dbReference type="InterPro" id="IPR007110">
    <property type="entry name" value="Ig-like_dom"/>
</dbReference>
<evidence type="ECO:0000256" key="1">
    <source>
        <dbReference type="ARBA" id="ARBA00023319"/>
    </source>
</evidence>
<name>A0A7K7G8Z7_ERIRU</name>
<keyword evidence="1" id="KW-0393">Immunoglobulin domain</keyword>
<dbReference type="PROSITE" id="PS50835">
    <property type="entry name" value="IG_LIKE"/>
    <property type="match status" value="1"/>
</dbReference>
<keyword evidence="4" id="KW-1185">Reference proteome</keyword>
<dbReference type="Gene3D" id="2.60.40.10">
    <property type="entry name" value="Immunoglobulins"/>
    <property type="match status" value="1"/>
</dbReference>
<gene>
    <name evidence="3" type="primary">Fcrl2_0</name>
    <name evidence="3" type="ORF">ERIRUB_R14803</name>
</gene>
<dbReference type="Pfam" id="PF00047">
    <property type="entry name" value="ig"/>
    <property type="match status" value="1"/>
</dbReference>
<protein>
    <submittedName>
        <fullName evidence="3">FCRL2 protein</fullName>
    </submittedName>
</protein>
<evidence type="ECO:0000259" key="2">
    <source>
        <dbReference type="PROSITE" id="PS50835"/>
    </source>
</evidence>
<feature type="non-terminal residue" evidence="3">
    <location>
        <position position="1"/>
    </location>
</feature>
<accession>A0A7K7G8Z7</accession>
<reference evidence="3 4" key="1">
    <citation type="submission" date="2019-09" db="EMBL/GenBank/DDBJ databases">
        <title>Bird 10,000 Genomes (B10K) Project - Family phase.</title>
        <authorList>
            <person name="Zhang G."/>
        </authorList>
    </citation>
    <scope>NUCLEOTIDE SEQUENCE [LARGE SCALE GENOMIC DNA]</scope>
    <source>
        <strain evidence="3">OUT-0015</strain>
        <tissue evidence="3">Blood</tissue>
    </source>
</reference>
<sequence>LRLHHSGRYSCEGLVKSIGWKVSGQVKVTVQGVSSSGMSLLVRPPEGQVALSCTVALGTGPLSISLHQGDLGTQLGTNPRLELRHIGDNDNGHYQCRVSNRDSVAESPTVNITV</sequence>
<dbReference type="AlphaFoldDB" id="A0A7K7G8Z7"/>
<evidence type="ECO:0000313" key="4">
    <source>
        <dbReference type="Proteomes" id="UP000529965"/>
    </source>
</evidence>
<feature type="non-terminal residue" evidence="3">
    <location>
        <position position="114"/>
    </location>
</feature>
<organism evidence="3 4">
    <name type="scientific">Erithacus rubecula</name>
    <name type="common">European robin</name>
    <dbReference type="NCBI Taxonomy" id="37610"/>
    <lineage>
        <taxon>Eukaryota</taxon>
        <taxon>Metazoa</taxon>
        <taxon>Chordata</taxon>
        <taxon>Craniata</taxon>
        <taxon>Vertebrata</taxon>
        <taxon>Euteleostomi</taxon>
        <taxon>Archelosauria</taxon>
        <taxon>Archosauria</taxon>
        <taxon>Dinosauria</taxon>
        <taxon>Saurischia</taxon>
        <taxon>Theropoda</taxon>
        <taxon>Coelurosauria</taxon>
        <taxon>Aves</taxon>
        <taxon>Neognathae</taxon>
        <taxon>Neoaves</taxon>
        <taxon>Telluraves</taxon>
        <taxon>Australaves</taxon>
        <taxon>Passeriformes</taxon>
        <taxon>Turdidae</taxon>
        <taxon>Erithacus</taxon>
    </lineage>
</organism>
<evidence type="ECO:0000313" key="3">
    <source>
        <dbReference type="EMBL" id="NWY66052.1"/>
    </source>
</evidence>
<dbReference type="SUPFAM" id="SSF48726">
    <property type="entry name" value="Immunoglobulin"/>
    <property type="match status" value="1"/>
</dbReference>
<dbReference type="EMBL" id="VZSK01000389">
    <property type="protein sequence ID" value="NWY66052.1"/>
    <property type="molecule type" value="Genomic_DNA"/>
</dbReference>